<feature type="domain" description="Major facilitator superfamily (MFS) profile" evidence="2">
    <location>
        <begin position="1"/>
        <end position="87"/>
    </location>
</feature>
<feature type="transmembrane region" description="Helical" evidence="1">
    <location>
        <begin position="61"/>
        <end position="82"/>
    </location>
</feature>
<keyword evidence="1" id="KW-0472">Membrane</keyword>
<proteinExistence type="predicted"/>
<dbReference type="HOGENOM" id="CLU_2479885_0_0_11"/>
<gene>
    <name evidence="3" type="ordered locus">MLP_34330</name>
</gene>
<feature type="transmembrane region" description="Helical" evidence="1">
    <location>
        <begin position="21"/>
        <end position="49"/>
    </location>
</feature>
<evidence type="ECO:0000313" key="4">
    <source>
        <dbReference type="Proteomes" id="UP000007947"/>
    </source>
</evidence>
<keyword evidence="4" id="KW-1185">Reference proteome</keyword>
<dbReference type="AlphaFoldDB" id="F5XMJ0"/>
<dbReference type="RefSeq" id="WP_013864305.1">
    <property type="nucleotide sequence ID" value="NC_015635.1"/>
</dbReference>
<accession>F5XMJ0</accession>
<dbReference type="GO" id="GO:0022857">
    <property type="term" value="F:transmembrane transporter activity"/>
    <property type="evidence" value="ECO:0007669"/>
    <property type="project" value="InterPro"/>
</dbReference>
<dbReference type="KEGG" id="mph:MLP_34330"/>
<dbReference type="Proteomes" id="UP000007947">
    <property type="component" value="Chromosome"/>
</dbReference>
<keyword evidence="1" id="KW-1133">Transmembrane helix</keyword>
<dbReference type="InterPro" id="IPR020846">
    <property type="entry name" value="MFS_dom"/>
</dbReference>
<dbReference type="EMBL" id="AP012204">
    <property type="protein sequence ID" value="BAK36447.1"/>
    <property type="molecule type" value="Genomic_DNA"/>
</dbReference>
<dbReference type="eggNOG" id="ENOG502ZMU2">
    <property type="taxonomic scope" value="Bacteria"/>
</dbReference>
<organism evidence="3 4">
    <name type="scientific">Microlunatus phosphovorus (strain ATCC 700054 / DSM 10555 / JCM 9379 / NBRC 101784 / NCIMB 13414 / VKM Ac-1990 / NM-1)</name>
    <dbReference type="NCBI Taxonomy" id="1032480"/>
    <lineage>
        <taxon>Bacteria</taxon>
        <taxon>Bacillati</taxon>
        <taxon>Actinomycetota</taxon>
        <taxon>Actinomycetes</taxon>
        <taxon>Propionibacteriales</taxon>
        <taxon>Propionibacteriaceae</taxon>
        <taxon>Microlunatus</taxon>
    </lineage>
</organism>
<dbReference type="STRING" id="1032480.MLP_34330"/>
<reference evidence="3 4" key="1">
    <citation type="submission" date="2011-05" db="EMBL/GenBank/DDBJ databases">
        <title>Whole genome sequence of Microlunatus phosphovorus NM-1.</title>
        <authorList>
            <person name="Hosoyama A."/>
            <person name="Sasaki K."/>
            <person name="Harada T."/>
            <person name="Igarashi R."/>
            <person name="Kawakoshi A."/>
            <person name="Sasagawa M."/>
            <person name="Fukada J."/>
            <person name="Nakamura S."/>
            <person name="Katano Y."/>
            <person name="Hanada S."/>
            <person name="Kamagata Y."/>
            <person name="Nakamura N."/>
            <person name="Yamazaki S."/>
            <person name="Fujita N."/>
        </authorList>
    </citation>
    <scope>NUCLEOTIDE SEQUENCE [LARGE SCALE GENOMIC DNA]</scope>
    <source>
        <strain evidence="4">ATCC 700054 / DSM 10555 / JCM 9379 / NBRC 101784 / NCIMB 13414 / VKM Ac-1990 / NM-1</strain>
    </source>
</reference>
<evidence type="ECO:0000259" key="2">
    <source>
        <dbReference type="PROSITE" id="PS50850"/>
    </source>
</evidence>
<keyword evidence="1" id="KW-0812">Transmembrane</keyword>
<name>F5XMJ0_MICPN</name>
<evidence type="ECO:0000256" key="1">
    <source>
        <dbReference type="SAM" id="Phobius"/>
    </source>
</evidence>
<sequence length="87" mass="8904">MSDSSPPPAPARGPRTGITIAMIPLGAIAGSVVALLLEIVVGLIAGAVFSAERPSPFSWRFLAALPSTGALVGAVLLPILYVRSRRP</sequence>
<evidence type="ECO:0000313" key="3">
    <source>
        <dbReference type="EMBL" id="BAK36447.1"/>
    </source>
</evidence>
<protein>
    <recommendedName>
        <fullName evidence="2">Major facilitator superfamily (MFS) profile domain-containing protein</fullName>
    </recommendedName>
</protein>
<dbReference type="PROSITE" id="PS50850">
    <property type="entry name" value="MFS"/>
    <property type="match status" value="1"/>
</dbReference>